<gene>
    <name evidence="1" type="ORF">SDC9_182780</name>
</gene>
<proteinExistence type="predicted"/>
<accession>A0A645HHY7</accession>
<organism evidence="1">
    <name type="scientific">bioreactor metagenome</name>
    <dbReference type="NCBI Taxonomy" id="1076179"/>
    <lineage>
        <taxon>unclassified sequences</taxon>
        <taxon>metagenomes</taxon>
        <taxon>ecological metagenomes</taxon>
    </lineage>
</organism>
<protein>
    <submittedName>
        <fullName evidence="1">Uncharacterized protein</fullName>
    </submittedName>
</protein>
<reference evidence="1" key="1">
    <citation type="submission" date="2019-08" db="EMBL/GenBank/DDBJ databases">
        <authorList>
            <person name="Kucharzyk K."/>
            <person name="Murdoch R.W."/>
            <person name="Higgins S."/>
            <person name="Loffler F."/>
        </authorList>
    </citation>
    <scope>NUCLEOTIDE SEQUENCE</scope>
</reference>
<sequence>MIMGDKYIGEIIMDCKKPNLYNSYFNYGNIDYYNKINAALGIINNEVPVNTEYGYLELYVTKNLGKDIATDAVVTIYARQGDEFHIPVEKVVIVNNPTIIELPIAHKLGNLIKGPEYYFTTYNLTIESEGYYKVTTLNIRLFPEIKASFFYNLNKIVQGVPIDEKVTNIPPHPRDEIINNNISLMNHKK</sequence>
<evidence type="ECO:0000313" key="1">
    <source>
        <dbReference type="EMBL" id="MPN35283.1"/>
    </source>
</evidence>
<comment type="caution">
    <text evidence="1">The sequence shown here is derived from an EMBL/GenBank/DDBJ whole genome shotgun (WGS) entry which is preliminary data.</text>
</comment>
<dbReference type="EMBL" id="VSSQ01088769">
    <property type="protein sequence ID" value="MPN35283.1"/>
    <property type="molecule type" value="Genomic_DNA"/>
</dbReference>
<dbReference type="AlphaFoldDB" id="A0A645HHY7"/>
<name>A0A645HHY7_9ZZZZ</name>